<evidence type="ECO:0000313" key="3">
    <source>
        <dbReference type="Proteomes" id="UP000199440"/>
    </source>
</evidence>
<keyword evidence="1" id="KW-1133">Transmembrane helix</keyword>
<gene>
    <name evidence="2" type="ORF">SAMN04488514_102462</name>
</gene>
<dbReference type="Proteomes" id="UP000199440">
    <property type="component" value="Unassembled WGS sequence"/>
</dbReference>
<keyword evidence="3" id="KW-1185">Reference proteome</keyword>
<evidence type="ECO:0000313" key="2">
    <source>
        <dbReference type="EMBL" id="SDL71825.1"/>
    </source>
</evidence>
<keyword evidence="1" id="KW-0812">Transmembrane</keyword>
<feature type="transmembrane region" description="Helical" evidence="1">
    <location>
        <begin position="23"/>
        <end position="40"/>
    </location>
</feature>
<keyword evidence="1" id="KW-0472">Membrane</keyword>
<dbReference type="EMBL" id="FNGV01000002">
    <property type="protein sequence ID" value="SDL71825.1"/>
    <property type="molecule type" value="Genomic_DNA"/>
</dbReference>
<evidence type="ECO:0000256" key="1">
    <source>
        <dbReference type="SAM" id="Phobius"/>
    </source>
</evidence>
<name>A0A1G9MDT0_9FLAO</name>
<protein>
    <submittedName>
        <fullName evidence="2">Uncharacterized protein</fullName>
    </submittedName>
</protein>
<organism evidence="2 3">
    <name type="scientific">Kriegella aquimaris</name>
    <dbReference type="NCBI Taxonomy" id="192904"/>
    <lineage>
        <taxon>Bacteria</taxon>
        <taxon>Pseudomonadati</taxon>
        <taxon>Bacteroidota</taxon>
        <taxon>Flavobacteriia</taxon>
        <taxon>Flavobacteriales</taxon>
        <taxon>Flavobacteriaceae</taxon>
        <taxon>Kriegella</taxon>
    </lineage>
</organism>
<accession>A0A1G9MDT0</accession>
<dbReference type="STRING" id="192904.SAMN04488514_102462"/>
<proteinExistence type="predicted"/>
<reference evidence="2 3" key="1">
    <citation type="submission" date="2016-10" db="EMBL/GenBank/DDBJ databases">
        <authorList>
            <person name="de Groot N.N."/>
        </authorList>
    </citation>
    <scope>NUCLEOTIDE SEQUENCE [LARGE SCALE GENOMIC DNA]</scope>
    <source>
        <strain evidence="2 3">DSM 19886</strain>
    </source>
</reference>
<sequence length="47" mass="5966">MVQYEPDCKWSGYFAERRSEKRYFRYNYVILMIVLWYNKWENGVFVS</sequence>
<dbReference type="AlphaFoldDB" id="A0A1G9MDT0"/>